<dbReference type="Proteomes" id="UP000494269">
    <property type="component" value="Unassembled WGS sequence"/>
</dbReference>
<reference evidence="1 2" key="1">
    <citation type="submission" date="2020-04" db="EMBL/GenBank/DDBJ databases">
        <authorList>
            <person name="De Canck E."/>
        </authorList>
    </citation>
    <scope>NUCLEOTIDE SEQUENCE [LARGE SCALE GENOMIC DNA]</scope>
    <source>
        <strain evidence="1 2">LMG 3441</strain>
    </source>
</reference>
<evidence type="ECO:0008006" key="3">
    <source>
        <dbReference type="Google" id="ProtNLM"/>
    </source>
</evidence>
<dbReference type="EMBL" id="CADIJQ010000014">
    <property type="protein sequence ID" value="CAB3741703.1"/>
    <property type="molecule type" value="Genomic_DNA"/>
</dbReference>
<evidence type="ECO:0000313" key="2">
    <source>
        <dbReference type="Proteomes" id="UP000494269"/>
    </source>
</evidence>
<gene>
    <name evidence="1" type="ORF">LMG3441_05730</name>
</gene>
<keyword evidence="2" id="KW-1185">Reference proteome</keyword>
<sequence>MQSPSIERPLVQTPFMQTPLMQTATEILDTFERLGWKGNDPMAQMLQLRAHDPKALGDLVVQALDRNLKHATFIDAALDLMDDDSYLATVNSAWQRARQGARSDMLCEVLDSAALQYPDVFASNWNAYLSAVHAGEGGPEYLADQAWRALDATTSADWCATLEDDVSDGTLGRSRAIALLRSRQPKAVQQAWLRLFPNPDALAQSWLHLAGYASQDGGIRALHSERPLHIELSASQRKPMLADQPTWRRDVQKAHPTWGANAEPVTQARMGGRLPSTCGHCHAPLHRLLSLDDPAVAGIASATPLDVATCLSCQGWESDGAMFYRHDGEGVPHAHPSQVLENALAPDYVADALLDADVQLFTAPSRWAWQDWGQSNGRQNLNRVGGAPSWVQSANYPACPDCQQDMHFVMQLDSGLPQADGGEWLWGSGGCNYTFWCVGCRVSGHLWQCT</sequence>
<evidence type="ECO:0000313" key="1">
    <source>
        <dbReference type="EMBL" id="CAB3741703.1"/>
    </source>
</evidence>
<dbReference type="AlphaFoldDB" id="A0A6S7AP59"/>
<name>A0A6S7AP59_9BURK</name>
<organism evidence="1 2">
    <name type="scientific">Achromobacter kerstersii</name>
    <dbReference type="NCBI Taxonomy" id="1353890"/>
    <lineage>
        <taxon>Bacteria</taxon>
        <taxon>Pseudomonadati</taxon>
        <taxon>Pseudomonadota</taxon>
        <taxon>Betaproteobacteria</taxon>
        <taxon>Burkholderiales</taxon>
        <taxon>Alcaligenaceae</taxon>
        <taxon>Achromobacter</taxon>
    </lineage>
</organism>
<proteinExistence type="predicted"/>
<protein>
    <recommendedName>
        <fullName evidence="3">DUF1963 domain-containing protein</fullName>
    </recommendedName>
</protein>
<dbReference type="RefSeq" id="WP_254600762.1">
    <property type="nucleotide sequence ID" value="NZ_CADIJQ010000014.1"/>
</dbReference>
<accession>A0A6S7AP59</accession>